<evidence type="ECO:0000313" key="3">
    <source>
        <dbReference type="Proteomes" id="UP000316621"/>
    </source>
</evidence>
<dbReference type="GO" id="GO:0003697">
    <property type="term" value="F:single-stranded DNA binding"/>
    <property type="evidence" value="ECO:0007669"/>
    <property type="project" value="TreeGrafter"/>
</dbReference>
<protein>
    <recommendedName>
        <fullName evidence="1">DNA-directed DNA polymerase family B exonuclease domain-containing protein</fullName>
    </recommendedName>
</protein>
<dbReference type="AlphaFoldDB" id="A0A4Y7KKN7"/>
<dbReference type="EMBL" id="CM010722">
    <property type="protein sequence ID" value="RZC73903.1"/>
    <property type="molecule type" value="Genomic_DNA"/>
</dbReference>
<dbReference type="InterPro" id="IPR006133">
    <property type="entry name" value="DNA-dir_DNA_pol_B_exonuc"/>
</dbReference>
<gene>
    <name evidence="2" type="ORF">C5167_049383</name>
</gene>
<evidence type="ECO:0000259" key="1">
    <source>
        <dbReference type="Pfam" id="PF03104"/>
    </source>
</evidence>
<dbReference type="GO" id="GO:0005658">
    <property type="term" value="C:alpha DNA polymerase:primase complex"/>
    <property type="evidence" value="ECO:0007669"/>
    <property type="project" value="TreeGrafter"/>
</dbReference>
<name>A0A4Y7KKN7_PAPSO</name>
<dbReference type="Gene3D" id="2.40.50.730">
    <property type="match status" value="1"/>
</dbReference>
<reference evidence="2 3" key="1">
    <citation type="journal article" date="2018" name="Science">
        <title>The opium poppy genome and morphinan production.</title>
        <authorList>
            <person name="Guo L."/>
            <person name="Winzer T."/>
            <person name="Yang X."/>
            <person name="Li Y."/>
            <person name="Ning Z."/>
            <person name="He Z."/>
            <person name="Teodor R."/>
            <person name="Lu Y."/>
            <person name="Bowser T.A."/>
            <person name="Graham I.A."/>
            <person name="Ye K."/>
        </authorList>
    </citation>
    <scope>NUCLEOTIDE SEQUENCE [LARGE SCALE GENOMIC DNA]</scope>
    <source>
        <strain evidence="3">cv. HN1</strain>
        <tissue evidence="2">Leaves</tissue>
    </source>
</reference>
<keyword evidence="3" id="KW-1185">Reference proteome</keyword>
<dbReference type="GO" id="GO:1902975">
    <property type="term" value="P:mitotic DNA replication initiation"/>
    <property type="evidence" value="ECO:0007669"/>
    <property type="project" value="TreeGrafter"/>
</dbReference>
<dbReference type="GO" id="GO:0003688">
    <property type="term" value="F:DNA replication origin binding"/>
    <property type="evidence" value="ECO:0007669"/>
    <property type="project" value="TreeGrafter"/>
</dbReference>
<sequence length="341" mass="37774">MFGYPSTAEIITSLGALEHFLIKRKIIGPSWLSVSKNTIPQESPKGSWCISEVIVDSPKDVRISSSSKFTTEIPPTVVTSINLKTGVFGSVMLTIRFILSLFMASTEKYGLAVTICGEMLNEEIGIKNLVIFPKAKSLSCCSVEIYSSGLTEMKEDIKLTSTGWGYMRMINLQGRKVELCCILVSEILCCFMFVPSHDSAFGSPRETKKMKQYKEPWVYVEEVIVKVAVVNFSSVGRVLVMISAHRIDMEFLRKASNGDPHSPTSLNCIDLSGQLNAYQQDTLEVGEVQGVDALPDFPCLKPPPKLLRIKFEVVKVVPELSSPSENIVKARVRPKYPSAFS</sequence>
<dbReference type="GO" id="GO:0003887">
    <property type="term" value="F:DNA-directed DNA polymerase activity"/>
    <property type="evidence" value="ECO:0007669"/>
    <property type="project" value="TreeGrafter"/>
</dbReference>
<organism evidence="2 3">
    <name type="scientific">Papaver somniferum</name>
    <name type="common">Opium poppy</name>
    <dbReference type="NCBI Taxonomy" id="3469"/>
    <lineage>
        <taxon>Eukaryota</taxon>
        <taxon>Viridiplantae</taxon>
        <taxon>Streptophyta</taxon>
        <taxon>Embryophyta</taxon>
        <taxon>Tracheophyta</taxon>
        <taxon>Spermatophyta</taxon>
        <taxon>Magnoliopsida</taxon>
        <taxon>Ranunculales</taxon>
        <taxon>Papaveraceae</taxon>
        <taxon>Papaveroideae</taxon>
        <taxon>Papaver</taxon>
    </lineage>
</organism>
<accession>A0A4Y7KKN7</accession>
<dbReference type="PANTHER" id="PTHR45861">
    <property type="entry name" value="DNA POLYMERASE ALPHA CATALYTIC SUBUNIT"/>
    <property type="match status" value="1"/>
</dbReference>
<proteinExistence type="predicted"/>
<dbReference type="Gramene" id="RZC73903">
    <property type="protein sequence ID" value="RZC73903"/>
    <property type="gene ID" value="C5167_049383"/>
</dbReference>
<dbReference type="STRING" id="3469.A0A4Y7KKN7"/>
<dbReference type="Proteomes" id="UP000316621">
    <property type="component" value="Chromosome 8"/>
</dbReference>
<dbReference type="GO" id="GO:0006273">
    <property type="term" value="P:lagging strand elongation"/>
    <property type="evidence" value="ECO:0007669"/>
    <property type="project" value="TreeGrafter"/>
</dbReference>
<evidence type="ECO:0000313" key="2">
    <source>
        <dbReference type="EMBL" id="RZC73903.1"/>
    </source>
</evidence>
<dbReference type="GO" id="GO:0006272">
    <property type="term" value="P:leading strand elongation"/>
    <property type="evidence" value="ECO:0007669"/>
    <property type="project" value="TreeGrafter"/>
</dbReference>
<dbReference type="PANTHER" id="PTHR45861:SF1">
    <property type="entry name" value="DNA POLYMERASE ALPHA CATALYTIC SUBUNIT"/>
    <property type="match status" value="1"/>
</dbReference>
<feature type="domain" description="DNA-directed DNA polymerase family B exonuclease" evidence="1">
    <location>
        <begin position="16"/>
        <end position="85"/>
    </location>
</feature>
<dbReference type="GO" id="GO:0003682">
    <property type="term" value="F:chromatin binding"/>
    <property type="evidence" value="ECO:0007669"/>
    <property type="project" value="TreeGrafter"/>
</dbReference>
<dbReference type="Pfam" id="PF03104">
    <property type="entry name" value="DNA_pol_B_exo1"/>
    <property type="match status" value="1"/>
</dbReference>